<dbReference type="InterPro" id="IPR052413">
    <property type="entry name" value="SUR7_domain"/>
</dbReference>
<dbReference type="InParanoid" id="A5DVD8"/>
<keyword evidence="3" id="KW-1185">Reference proteome</keyword>
<name>A5DVD8_LODEL</name>
<dbReference type="PANTHER" id="PTHR28019:SF6">
    <property type="entry name" value="PROTEIN ECM7"/>
    <property type="match status" value="1"/>
</dbReference>
<feature type="transmembrane region" description="Helical" evidence="1">
    <location>
        <begin position="23"/>
        <end position="48"/>
    </location>
</feature>
<protein>
    <recommendedName>
        <fullName evidence="4">Protein ECM7</fullName>
    </recommendedName>
</protein>
<dbReference type="OrthoDB" id="4062523at2759"/>
<dbReference type="GO" id="GO:0005886">
    <property type="term" value="C:plasma membrane"/>
    <property type="evidence" value="ECO:0007669"/>
    <property type="project" value="InterPro"/>
</dbReference>
<keyword evidence="1" id="KW-0812">Transmembrane</keyword>
<organism evidence="2 3">
    <name type="scientific">Lodderomyces elongisporus (strain ATCC 11503 / CBS 2605 / JCM 1781 / NBRC 1676 / NRRL YB-4239)</name>
    <name type="common">Yeast</name>
    <name type="synonym">Saccharomyces elongisporus</name>
    <dbReference type="NCBI Taxonomy" id="379508"/>
    <lineage>
        <taxon>Eukaryota</taxon>
        <taxon>Fungi</taxon>
        <taxon>Dikarya</taxon>
        <taxon>Ascomycota</taxon>
        <taxon>Saccharomycotina</taxon>
        <taxon>Pichiomycetes</taxon>
        <taxon>Debaryomycetaceae</taxon>
        <taxon>Candida/Lodderomyces clade</taxon>
        <taxon>Lodderomyces</taxon>
    </lineage>
</organism>
<dbReference type="InterPro" id="IPR009571">
    <property type="entry name" value="SUR7/Rim9-like_fungi"/>
</dbReference>
<evidence type="ECO:0008006" key="4">
    <source>
        <dbReference type="Google" id="ProtNLM"/>
    </source>
</evidence>
<reference evidence="2 3" key="1">
    <citation type="journal article" date="2009" name="Nature">
        <title>Evolution of pathogenicity and sexual reproduction in eight Candida genomes.</title>
        <authorList>
            <person name="Butler G."/>
            <person name="Rasmussen M.D."/>
            <person name="Lin M.F."/>
            <person name="Santos M.A."/>
            <person name="Sakthikumar S."/>
            <person name="Munro C.A."/>
            <person name="Rheinbay E."/>
            <person name="Grabherr M."/>
            <person name="Forche A."/>
            <person name="Reedy J.L."/>
            <person name="Agrafioti I."/>
            <person name="Arnaud M.B."/>
            <person name="Bates S."/>
            <person name="Brown A.J."/>
            <person name="Brunke S."/>
            <person name="Costanzo M.C."/>
            <person name="Fitzpatrick D.A."/>
            <person name="de Groot P.W."/>
            <person name="Harris D."/>
            <person name="Hoyer L.L."/>
            <person name="Hube B."/>
            <person name="Klis F.M."/>
            <person name="Kodira C."/>
            <person name="Lennard N."/>
            <person name="Logue M.E."/>
            <person name="Martin R."/>
            <person name="Neiman A.M."/>
            <person name="Nikolaou E."/>
            <person name="Quail M.A."/>
            <person name="Quinn J."/>
            <person name="Santos M.C."/>
            <person name="Schmitzberger F.F."/>
            <person name="Sherlock G."/>
            <person name="Shah P."/>
            <person name="Silverstein K.A."/>
            <person name="Skrzypek M.S."/>
            <person name="Soll D."/>
            <person name="Staggs R."/>
            <person name="Stansfield I."/>
            <person name="Stumpf M.P."/>
            <person name="Sudbery P.E."/>
            <person name="Srikantha T."/>
            <person name="Zeng Q."/>
            <person name="Berman J."/>
            <person name="Berriman M."/>
            <person name="Heitman J."/>
            <person name="Gow N.A."/>
            <person name="Lorenz M.C."/>
            <person name="Birren B.W."/>
            <person name="Kellis M."/>
            <person name="Cuomo C.A."/>
        </authorList>
    </citation>
    <scope>NUCLEOTIDE SEQUENCE [LARGE SCALE GENOMIC DNA]</scope>
    <source>
        <strain evidence="3">ATCC 11503 / BCRC 21390 / CBS 2605 / JCM 1781 / NBRC 1676 / NRRL YB-4239</strain>
    </source>
</reference>
<dbReference type="AlphaFoldDB" id="A5DVD8"/>
<dbReference type="PANTHER" id="PTHR28019">
    <property type="entry name" value="CELL MEMBRANE PROTEIN YLR413W-RELATED"/>
    <property type="match status" value="1"/>
</dbReference>
<proteinExistence type="predicted"/>
<dbReference type="FunCoup" id="A5DVD8">
    <property type="interactions" value="8"/>
</dbReference>
<dbReference type="Proteomes" id="UP000001996">
    <property type="component" value="Unassembled WGS sequence"/>
</dbReference>
<dbReference type="GO" id="GO:0031505">
    <property type="term" value="P:fungal-type cell wall organization"/>
    <property type="evidence" value="ECO:0007669"/>
    <property type="project" value="TreeGrafter"/>
</dbReference>
<dbReference type="VEuPathDB" id="FungiDB:LELG_01324"/>
<keyword evidence="1" id="KW-0472">Membrane</keyword>
<feature type="transmembrane region" description="Helical" evidence="1">
    <location>
        <begin position="248"/>
        <end position="271"/>
    </location>
</feature>
<evidence type="ECO:0000313" key="2">
    <source>
        <dbReference type="EMBL" id="EDK43146.1"/>
    </source>
</evidence>
<accession>A5DVD8</accession>
<dbReference type="eggNOG" id="ENOG502R7IE">
    <property type="taxonomic scope" value="Eukaryota"/>
</dbReference>
<dbReference type="OMA" id="TRLFDYR"/>
<evidence type="ECO:0000313" key="3">
    <source>
        <dbReference type="Proteomes" id="UP000001996"/>
    </source>
</evidence>
<dbReference type="HOGENOM" id="CLU_042615_0_0_1"/>
<evidence type="ECO:0000256" key="1">
    <source>
        <dbReference type="SAM" id="Phobius"/>
    </source>
</evidence>
<gene>
    <name evidence="2" type="ORF">LELG_01324</name>
</gene>
<dbReference type="Pfam" id="PF06687">
    <property type="entry name" value="SUR7"/>
    <property type="match status" value="1"/>
</dbReference>
<dbReference type="EMBL" id="CH981525">
    <property type="protein sequence ID" value="EDK43146.1"/>
    <property type="molecule type" value="Genomic_DNA"/>
</dbReference>
<keyword evidence="1" id="KW-1133">Transmembrane helix</keyword>
<dbReference type="GO" id="GO:0051285">
    <property type="term" value="C:cell cortex of cell tip"/>
    <property type="evidence" value="ECO:0007669"/>
    <property type="project" value="TreeGrafter"/>
</dbReference>
<sequence length="343" mass="38489">MQIKYLISRVAKSLKNLSKLERFLLFVRLASLCSAFVFGLVALIGPVFNNGLYMTRINTAHLEVSNGLYNSLRNSVSSASSILGETDSGYAPMGDSLTNSEIKLLTDYAEAQVAGAPQYCTSTLWTWCIGDYDTYNVIGRNGKVVQKKKNEVLTCTKKTHYTLDYRLQLQAMGLESILAYAYETQVLKNSQYDQAIDKRTNRLTLALNGVIFLCCAELVLLFSTLVIYSNRGNERDLSKIPNVVLHALAVVSVMACLSSIIGSSVITNLLLITKNEVSQKLDDFGVRFERGATWFTLLWFSTVCSIISMFSWGLPMWCANPPQEERRHKLEDSVFVGRYTQYF</sequence>
<dbReference type="STRING" id="379508.A5DVD8"/>
<feature type="transmembrane region" description="Helical" evidence="1">
    <location>
        <begin position="292"/>
        <end position="314"/>
    </location>
</feature>
<feature type="transmembrane region" description="Helical" evidence="1">
    <location>
        <begin position="205"/>
        <end position="228"/>
    </location>
</feature>